<dbReference type="PANTHER" id="PTHR43155">
    <property type="entry name" value="CYCLIC DI-GMP PHOSPHODIESTERASE PA4108-RELATED"/>
    <property type="match status" value="1"/>
</dbReference>
<accession>A0A0P6YKF4</accession>
<evidence type="ECO:0000313" key="2">
    <source>
        <dbReference type="EMBL" id="KPL82956.1"/>
    </source>
</evidence>
<feature type="domain" description="HD-GYP" evidence="1">
    <location>
        <begin position="7"/>
        <end position="198"/>
    </location>
</feature>
<gene>
    <name evidence="2" type="ORF">SE15_11930</name>
</gene>
<dbReference type="STRING" id="869279.SE15_11930"/>
<evidence type="ECO:0000313" key="3">
    <source>
        <dbReference type="Proteomes" id="UP000050544"/>
    </source>
</evidence>
<dbReference type="SUPFAM" id="SSF109604">
    <property type="entry name" value="HD-domain/PDEase-like"/>
    <property type="match status" value="1"/>
</dbReference>
<dbReference type="Gene3D" id="1.10.3210.10">
    <property type="entry name" value="Hypothetical protein af1432"/>
    <property type="match status" value="1"/>
</dbReference>
<name>A0A0P6YKF4_9CHLR</name>
<dbReference type="Pfam" id="PF13487">
    <property type="entry name" value="HD_5"/>
    <property type="match status" value="1"/>
</dbReference>
<dbReference type="Proteomes" id="UP000050544">
    <property type="component" value="Unassembled WGS sequence"/>
</dbReference>
<protein>
    <recommendedName>
        <fullName evidence="1">HD-GYP domain-containing protein</fullName>
    </recommendedName>
</protein>
<keyword evidence="3" id="KW-1185">Reference proteome</keyword>
<dbReference type="AlphaFoldDB" id="A0A0P6YKF4"/>
<dbReference type="PROSITE" id="PS51832">
    <property type="entry name" value="HD_GYP"/>
    <property type="match status" value="1"/>
</dbReference>
<organism evidence="2 3">
    <name type="scientific">Thermanaerothrix daxensis</name>
    <dbReference type="NCBI Taxonomy" id="869279"/>
    <lineage>
        <taxon>Bacteria</taxon>
        <taxon>Bacillati</taxon>
        <taxon>Chloroflexota</taxon>
        <taxon>Anaerolineae</taxon>
        <taxon>Anaerolineales</taxon>
        <taxon>Anaerolineaceae</taxon>
        <taxon>Thermanaerothrix</taxon>
    </lineage>
</organism>
<dbReference type="EMBL" id="LGKO01000005">
    <property type="protein sequence ID" value="KPL82956.1"/>
    <property type="molecule type" value="Genomic_DNA"/>
</dbReference>
<dbReference type="SMART" id="SM00471">
    <property type="entry name" value="HDc"/>
    <property type="match status" value="1"/>
</dbReference>
<proteinExistence type="predicted"/>
<dbReference type="InterPro" id="IPR003607">
    <property type="entry name" value="HD/PDEase_dom"/>
</dbReference>
<sequence length="198" mass="22193">MFPGAAGLSPLINLARVLVAAIDQRDRFMVGHSERVARYAIETAKRMNWSGSDLEFIEIAALLHDIGKISIPEAVLTKVKPLTSQEWKMIQMHPYYGAQIVRQMNAFSRIVPWIYHHQEHWDGTGYPDQLSKQEIPPASAIIAVAEAYTMMTTDLPYRSGFTSEEALNKIREAAGTQFNPEVAEAFIEAVRDSQSQSS</sequence>
<dbReference type="InterPro" id="IPR037522">
    <property type="entry name" value="HD_GYP_dom"/>
</dbReference>
<dbReference type="NCBIfam" id="TIGR00277">
    <property type="entry name" value="HDIG"/>
    <property type="match status" value="1"/>
</dbReference>
<dbReference type="CDD" id="cd00077">
    <property type="entry name" value="HDc"/>
    <property type="match status" value="1"/>
</dbReference>
<evidence type="ECO:0000259" key="1">
    <source>
        <dbReference type="PROSITE" id="PS51832"/>
    </source>
</evidence>
<comment type="caution">
    <text evidence="2">The sequence shown here is derived from an EMBL/GenBank/DDBJ whole genome shotgun (WGS) entry which is preliminary data.</text>
</comment>
<reference evidence="2" key="1">
    <citation type="submission" date="2015-07" db="EMBL/GenBank/DDBJ databases">
        <title>Whole genome sequence of Thermanaerothrix daxensis DSM 23592.</title>
        <authorList>
            <person name="Hemp J."/>
            <person name="Ward L.M."/>
            <person name="Pace L.A."/>
            <person name="Fischer W.W."/>
        </authorList>
    </citation>
    <scope>NUCLEOTIDE SEQUENCE [LARGE SCALE GENOMIC DNA]</scope>
    <source>
        <strain evidence="2">GNS-1</strain>
    </source>
</reference>
<dbReference type="InterPro" id="IPR006675">
    <property type="entry name" value="HDIG_dom"/>
</dbReference>